<dbReference type="AlphaFoldDB" id="D1PA10"/>
<proteinExistence type="predicted"/>
<evidence type="ECO:0000313" key="2">
    <source>
        <dbReference type="Proteomes" id="UP000004477"/>
    </source>
</evidence>
<name>D1PA10_9BACT</name>
<accession>D1PA10</accession>
<sequence length="39" mass="4655">MSKEQNKNYGKSIRTKLLNVARKENVFKQKGYLRTLKIK</sequence>
<dbReference type="HOGENOM" id="CLU_3314552_0_0_10"/>
<comment type="caution">
    <text evidence="1">The sequence shown here is derived from an EMBL/GenBank/DDBJ whole genome shotgun (WGS) entry which is preliminary data.</text>
</comment>
<organism evidence="1 2">
    <name type="scientific">Segatella copri DSM 18205</name>
    <dbReference type="NCBI Taxonomy" id="537011"/>
    <lineage>
        <taxon>Bacteria</taxon>
        <taxon>Pseudomonadati</taxon>
        <taxon>Bacteroidota</taxon>
        <taxon>Bacteroidia</taxon>
        <taxon>Bacteroidales</taxon>
        <taxon>Prevotellaceae</taxon>
        <taxon>Segatella</taxon>
    </lineage>
</organism>
<keyword evidence="2" id="KW-1185">Reference proteome</keyword>
<dbReference type="PaxDb" id="537011-PREVCOP_03971"/>
<gene>
    <name evidence="1" type="ORF">PREVCOP_03971</name>
</gene>
<reference evidence="1" key="1">
    <citation type="submission" date="2009-11" db="EMBL/GenBank/DDBJ databases">
        <authorList>
            <person name="Weinstock G."/>
            <person name="Sodergren E."/>
            <person name="Clifton S."/>
            <person name="Fulton L."/>
            <person name="Fulton B."/>
            <person name="Courtney L."/>
            <person name="Fronick C."/>
            <person name="Harrison M."/>
            <person name="Strong C."/>
            <person name="Farmer C."/>
            <person name="Delahaunty K."/>
            <person name="Markovic C."/>
            <person name="Hall O."/>
            <person name="Minx P."/>
            <person name="Tomlinson C."/>
            <person name="Mitreva M."/>
            <person name="Nelson J."/>
            <person name="Hou S."/>
            <person name="Wollam A."/>
            <person name="Pepin K.H."/>
            <person name="Johnson M."/>
            <person name="Bhonagiri V."/>
            <person name="Nash W.E."/>
            <person name="Warren W."/>
            <person name="Chinwalla A."/>
            <person name="Mardis E.R."/>
            <person name="Wilson R.K."/>
        </authorList>
    </citation>
    <scope>NUCLEOTIDE SEQUENCE [LARGE SCALE GENOMIC DNA]</scope>
    <source>
        <strain evidence="1">DSM 18205</strain>
    </source>
</reference>
<protein>
    <submittedName>
        <fullName evidence="1">Uncharacterized protein</fullName>
    </submittedName>
</protein>
<evidence type="ECO:0000313" key="1">
    <source>
        <dbReference type="EMBL" id="EFB36593.1"/>
    </source>
</evidence>
<dbReference type="EMBL" id="ACBX02000005">
    <property type="protein sequence ID" value="EFB36593.1"/>
    <property type="molecule type" value="Genomic_DNA"/>
</dbReference>
<dbReference type="Proteomes" id="UP000004477">
    <property type="component" value="Unassembled WGS sequence"/>
</dbReference>